<dbReference type="PANTHER" id="PTHR42792:SF2">
    <property type="entry name" value="FLAGELLIN"/>
    <property type="match status" value="1"/>
</dbReference>
<organism evidence="7 8">
    <name type="scientific">Duganella sacchari</name>
    <dbReference type="NCBI Taxonomy" id="551987"/>
    <lineage>
        <taxon>Bacteria</taxon>
        <taxon>Pseudomonadati</taxon>
        <taxon>Pseudomonadota</taxon>
        <taxon>Betaproteobacteria</taxon>
        <taxon>Burkholderiales</taxon>
        <taxon>Oxalobacteraceae</taxon>
        <taxon>Telluria group</taxon>
        <taxon>Duganella</taxon>
    </lineage>
</organism>
<dbReference type="STRING" id="551987.SAMN05192549_101705"/>
<keyword evidence="7" id="KW-0969">Cilium</keyword>
<dbReference type="EMBL" id="FRCX01000001">
    <property type="protein sequence ID" value="SHM48528.1"/>
    <property type="molecule type" value="Genomic_DNA"/>
</dbReference>
<dbReference type="PRINTS" id="PR00207">
    <property type="entry name" value="FLAGELLIN"/>
</dbReference>
<dbReference type="InterPro" id="IPR010810">
    <property type="entry name" value="Flagellin_hook_IN_motif"/>
</dbReference>
<dbReference type="InterPro" id="IPR001029">
    <property type="entry name" value="Flagellin_N"/>
</dbReference>
<dbReference type="OrthoDB" id="9796789at2"/>
<dbReference type="AlphaFoldDB" id="A0A1M7J6I2"/>
<evidence type="ECO:0000259" key="5">
    <source>
        <dbReference type="Pfam" id="PF00669"/>
    </source>
</evidence>
<sequence>MAQVINSNIASLNSQRNLTSSQSSLQTSLQRLSSGLRINSAKDDAAGLAISERFTSQIRGNTTAARNANDGISLAQTAEGGLSTAGDLLQRIRELAVQSANGTNSDSDRKSIQNEVGALSQELDRVANTTQFNGQNVLDGSLTSAQFQVGANSGQTINIGVGSAKATDIGNNTATSAYGTGAVSEAASFGGGAATNANNVKAQTLTFNSGSGVSTSVQVSDGDSAKKIAAAVNGQSGSSGVTASATTSATLSNLQDGSYQFTLRGNNSIANDSQSKAVTVSAQVKGGDLSALAQAINAQSGTTGVSATIKTNAAGTGKEIALVNSNGDDINIQNTNTAADDKLNGAKIRGADQPAQGSKPAVLATDQTFGGGGTGGDKVDATGTVQYDGAASNIIIGGHLEFSSDGGFSASSTLTDNSIIAVGAGAAAATTASQLQSVAKLDVSTVAGSNAALKTIDAALNQINSNRAALGAIQNRFASTISNLNTTTENLSASRSRIQDTDFAAETANLTRGQILQQAGTAMLAQANSLPNGVLSLLRG</sequence>
<comment type="similarity">
    <text evidence="1 4">Belongs to the bacterial flagellin family.</text>
</comment>
<evidence type="ECO:0000259" key="6">
    <source>
        <dbReference type="Pfam" id="PF00700"/>
    </source>
</evidence>
<dbReference type="InterPro" id="IPR001492">
    <property type="entry name" value="Flagellin"/>
</dbReference>
<dbReference type="Proteomes" id="UP000184339">
    <property type="component" value="Unassembled WGS sequence"/>
</dbReference>
<keyword evidence="7" id="KW-0282">Flagellum</keyword>
<evidence type="ECO:0000256" key="1">
    <source>
        <dbReference type="ARBA" id="ARBA00005709"/>
    </source>
</evidence>
<dbReference type="Gene3D" id="2.170.280.10">
    <property type="entry name" value="f41 fragment of flagellin, middle domain"/>
    <property type="match status" value="1"/>
</dbReference>
<reference evidence="8" key="1">
    <citation type="submission" date="2016-11" db="EMBL/GenBank/DDBJ databases">
        <authorList>
            <person name="Varghese N."/>
            <person name="Submissions S."/>
        </authorList>
    </citation>
    <scope>NUCLEOTIDE SEQUENCE [LARGE SCALE GENOMIC DNA]</scope>
    <source>
        <strain evidence="8">Sac-22</strain>
    </source>
</reference>
<evidence type="ECO:0000313" key="8">
    <source>
        <dbReference type="Proteomes" id="UP000184339"/>
    </source>
</evidence>
<feature type="domain" description="Flagellin N-terminal" evidence="5">
    <location>
        <begin position="5"/>
        <end position="142"/>
    </location>
</feature>
<dbReference type="PANTHER" id="PTHR42792">
    <property type="entry name" value="FLAGELLIN"/>
    <property type="match status" value="1"/>
</dbReference>
<gene>
    <name evidence="7" type="ORF">SAMN05192549_101705</name>
</gene>
<keyword evidence="2 4" id="KW-0964">Secreted</keyword>
<accession>A0A1M7J6I2</accession>
<comment type="subcellular location">
    <subcellularLocation>
        <location evidence="4">Secreted</location>
    </subcellularLocation>
    <subcellularLocation>
        <location evidence="4">Bacterial flagellum</location>
    </subcellularLocation>
</comment>
<evidence type="ECO:0000313" key="7">
    <source>
        <dbReference type="EMBL" id="SHM48528.1"/>
    </source>
</evidence>
<dbReference type="Gene3D" id="6.10.10.10">
    <property type="entry name" value="Flagellar export chaperone, C-terminal domain"/>
    <property type="match status" value="1"/>
</dbReference>
<evidence type="ECO:0000256" key="3">
    <source>
        <dbReference type="ARBA" id="ARBA00023143"/>
    </source>
</evidence>
<comment type="function">
    <text evidence="4">Flagellin is the subunit protein which polymerizes to form the filaments of bacterial flagella.</text>
</comment>
<evidence type="ECO:0000256" key="2">
    <source>
        <dbReference type="ARBA" id="ARBA00022525"/>
    </source>
</evidence>
<keyword evidence="7" id="KW-0966">Cell projection</keyword>
<dbReference type="SUPFAM" id="SSF64518">
    <property type="entry name" value="Phase 1 flagellin"/>
    <property type="match status" value="1"/>
</dbReference>
<dbReference type="Pfam" id="PF00700">
    <property type="entry name" value="Flagellin_C"/>
    <property type="match status" value="1"/>
</dbReference>
<feature type="domain" description="Flagellin C-terminal" evidence="6">
    <location>
        <begin position="453"/>
        <end position="538"/>
    </location>
</feature>
<evidence type="ECO:0000256" key="4">
    <source>
        <dbReference type="RuleBase" id="RU362073"/>
    </source>
</evidence>
<dbReference type="GO" id="GO:0005576">
    <property type="term" value="C:extracellular region"/>
    <property type="evidence" value="ECO:0007669"/>
    <property type="project" value="UniProtKB-SubCell"/>
</dbReference>
<keyword evidence="3 4" id="KW-0975">Bacterial flagellum</keyword>
<proteinExistence type="inferred from homology"/>
<keyword evidence="8" id="KW-1185">Reference proteome</keyword>
<dbReference type="InterPro" id="IPR046358">
    <property type="entry name" value="Flagellin_C"/>
</dbReference>
<dbReference type="Pfam" id="PF00669">
    <property type="entry name" value="Flagellin_N"/>
    <property type="match status" value="1"/>
</dbReference>
<dbReference type="Gene3D" id="2.30.220.10">
    <property type="entry name" value="f41 fragment of flagellin, C-terminal domain"/>
    <property type="match status" value="1"/>
</dbReference>
<dbReference type="InterPro" id="IPR042187">
    <property type="entry name" value="Flagellin_C_sub2"/>
</dbReference>
<dbReference type="GO" id="GO:0005198">
    <property type="term" value="F:structural molecule activity"/>
    <property type="evidence" value="ECO:0007669"/>
    <property type="project" value="UniProtKB-UniRule"/>
</dbReference>
<dbReference type="GO" id="GO:0009288">
    <property type="term" value="C:bacterial-type flagellum"/>
    <property type="evidence" value="ECO:0007669"/>
    <property type="project" value="UniProtKB-SubCell"/>
</dbReference>
<dbReference type="Gene3D" id="1.20.1330.10">
    <property type="entry name" value="f41 fragment of flagellin, N-terminal domain"/>
    <property type="match status" value="1"/>
</dbReference>
<dbReference type="Gene3D" id="6.10.280.190">
    <property type="match status" value="1"/>
</dbReference>
<name>A0A1M7J6I2_9BURK</name>
<dbReference type="RefSeq" id="WP_072781364.1">
    <property type="nucleotide sequence ID" value="NZ_FRCX01000001.1"/>
</dbReference>
<protein>
    <recommendedName>
        <fullName evidence="4">Flagellin</fullName>
    </recommendedName>
</protein>
<dbReference type="Pfam" id="PF07196">
    <property type="entry name" value="Flagellin_IN"/>
    <property type="match status" value="2"/>
</dbReference>